<dbReference type="Pfam" id="PF14393">
    <property type="entry name" value="DUF4422"/>
    <property type="match status" value="1"/>
</dbReference>
<reference evidence="2" key="1">
    <citation type="submission" date="2018-05" db="EMBL/GenBank/DDBJ databases">
        <authorList>
            <person name="Lanie J.A."/>
            <person name="Ng W.-L."/>
            <person name="Kazmierczak K.M."/>
            <person name="Andrzejewski T.M."/>
            <person name="Davidsen T.M."/>
            <person name="Wayne K.J."/>
            <person name="Tettelin H."/>
            <person name="Glass J.I."/>
            <person name="Rusch D."/>
            <person name="Podicherti R."/>
            <person name="Tsui H.-C.T."/>
            <person name="Winkler M.E."/>
        </authorList>
    </citation>
    <scope>NUCLEOTIDE SEQUENCE</scope>
</reference>
<evidence type="ECO:0000313" key="2">
    <source>
        <dbReference type="EMBL" id="SVB46856.1"/>
    </source>
</evidence>
<protein>
    <recommendedName>
        <fullName evidence="1">DUF4422 domain-containing protein</fullName>
    </recommendedName>
</protein>
<gene>
    <name evidence="2" type="ORF">METZ01_LOCUS199710</name>
</gene>
<sequence length="273" mass="33140">MRNLQMYCISMEPSHFSFIKNLGYVPVGLGDKIFPEGWTGDNTGHNISHKNKYYGEYTFHYWLWKNYIDKLDDKWIGFCQYRKFWTLNNYDNTKITFQELPSLVLKNIPPEFEDYEVILGQPFFVNKRKIMKFIKKGFKIILKKPQYIFDSNSRNIKFHFDIMHGENNLNKAIDLLDEANKKDFKIYVNSKLYFHPQNMFICKSKNLLKKYYETVFSWLEKCEKIFKFQKLKGYDLTRIYGFLAERFLSYWFQKNAKCKTMNITFYDIRNDID</sequence>
<feature type="domain" description="DUF4422" evidence="1">
    <location>
        <begin position="16"/>
        <end position="255"/>
    </location>
</feature>
<dbReference type="AlphaFoldDB" id="A0A382E7S3"/>
<dbReference type="EMBL" id="UINC01043181">
    <property type="protein sequence ID" value="SVB46856.1"/>
    <property type="molecule type" value="Genomic_DNA"/>
</dbReference>
<name>A0A382E7S3_9ZZZZ</name>
<accession>A0A382E7S3</accession>
<proteinExistence type="predicted"/>
<organism evidence="2">
    <name type="scientific">marine metagenome</name>
    <dbReference type="NCBI Taxonomy" id="408172"/>
    <lineage>
        <taxon>unclassified sequences</taxon>
        <taxon>metagenomes</taxon>
        <taxon>ecological metagenomes</taxon>
    </lineage>
</organism>
<dbReference type="InterPro" id="IPR025536">
    <property type="entry name" value="DUF4422"/>
</dbReference>
<evidence type="ECO:0000259" key="1">
    <source>
        <dbReference type="Pfam" id="PF14393"/>
    </source>
</evidence>